<sequence length="203" mass="23916">MSGEFNNYIAVLIEIQSLLNKITNLNSVKTDRTEKNEKKMQITLNKLVELLTKLKRENCSELENRLIYDISILNQEFKSILSPLSNNFKICNLYIEFQKYWISKCDPISDLRVNLSSFKNLMIVIADEVVSNDNSFSKLLSNISATDYQKKFLEQTESQKFDEHLDWKHIYKSVKKIYIKNYLCRSQALNNVKNFKSYNQKKS</sequence>
<dbReference type="EMBL" id="AFBI03000047">
    <property type="protein sequence ID" value="EJW03041.1"/>
    <property type="molecule type" value="Genomic_DNA"/>
</dbReference>
<dbReference type="InParanoid" id="J9D5J9"/>
<dbReference type="Proteomes" id="UP000003163">
    <property type="component" value="Unassembled WGS sequence"/>
</dbReference>
<protein>
    <submittedName>
        <fullName evidence="1">Uncharacterized protein</fullName>
    </submittedName>
</protein>
<accession>J9D5J9</accession>
<name>J9D5J9_EDHAE</name>
<evidence type="ECO:0000313" key="1">
    <source>
        <dbReference type="EMBL" id="EJW03041.1"/>
    </source>
</evidence>
<organism evidence="1 2">
    <name type="scientific">Edhazardia aedis (strain USNM 41457)</name>
    <name type="common">Microsporidian parasite</name>
    <dbReference type="NCBI Taxonomy" id="1003232"/>
    <lineage>
        <taxon>Eukaryota</taxon>
        <taxon>Fungi</taxon>
        <taxon>Fungi incertae sedis</taxon>
        <taxon>Microsporidia</taxon>
        <taxon>Edhazardia</taxon>
    </lineage>
</organism>
<dbReference type="AlphaFoldDB" id="J9D5J9"/>
<evidence type="ECO:0000313" key="2">
    <source>
        <dbReference type="Proteomes" id="UP000003163"/>
    </source>
</evidence>
<comment type="caution">
    <text evidence="1">The sequence shown here is derived from an EMBL/GenBank/DDBJ whole genome shotgun (WGS) entry which is preliminary data.</text>
</comment>
<reference evidence="1 2" key="1">
    <citation type="submission" date="2011-08" db="EMBL/GenBank/DDBJ databases">
        <authorList>
            <person name="Liu Z.J."/>
            <person name="Shi F.L."/>
            <person name="Lu J.Q."/>
            <person name="Li M."/>
            <person name="Wang Z.L."/>
        </authorList>
    </citation>
    <scope>NUCLEOTIDE SEQUENCE [LARGE SCALE GENOMIC DNA]</scope>
    <source>
        <strain evidence="1 2">USNM 41457</strain>
    </source>
</reference>
<reference evidence="2" key="2">
    <citation type="submission" date="2015-07" db="EMBL/GenBank/DDBJ databases">
        <title>Contrasting host-pathogen interactions and genome evolution in two generalist and specialist microsporidian pathogens of mosquitoes.</title>
        <authorList>
            <consortium name="The Broad Institute Genomics Platform"/>
            <consortium name="The Broad Institute Genome Sequencing Center for Infectious Disease"/>
            <person name="Cuomo C.A."/>
            <person name="Sanscrainte N.D."/>
            <person name="Goldberg J.M."/>
            <person name="Heiman D."/>
            <person name="Young S."/>
            <person name="Zeng Q."/>
            <person name="Becnel J.J."/>
            <person name="Birren B.W."/>
        </authorList>
    </citation>
    <scope>NUCLEOTIDE SEQUENCE [LARGE SCALE GENOMIC DNA]</scope>
    <source>
        <strain evidence="2">USNM 41457</strain>
    </source>
</reference>
<gene>
    <name evidence="1" type="ORF">EDEG_02573</name>
</gene>
<proteinExistence type="predicted"/>
<dbReference type="VEuPathDB" id="MicrosporidiaDB:EDEG_02573"/>
<dbReference type="HOGENOM" id="CLU_1348912_0_0_1"/>
<keyword evidence="2" id="KW-1185">Reference proteome</keyword>